<dbReference type="RefSeq" id="WP_233738612.1">
    <property type="nucleotide sequence ID" value="NZ_JAHNFA010000006.1"/>
</dbReference>
<evidence type="ECO:0000313" key="1">
    <source>
        <dbReference type="EMBL" id="MCU4395789.1"/>
    </source>
</evidence>
<gene>
    <name evidence="1" type="ORF">KTH64_02130</name>
</gene>
<evidence type="ECO:0000313" key="2">
    <source>
        <dbReference type="Proteomes" id="UP001208534"/>
    </source>
</evidence>
<evidence type="ECO:0008006" key="3">
    <source>
        <dbReference type="Google" id="ProtNLM"/>
    </source>
</evidence>
<accession>A0AAW5R8F0</accession>
<name>A0AAW5R8F0_ACIJU</name>
<dbReference type="EMBL" id="JAHPRE010000006">
    <property type="protein sequence ID" value="MCU4395789.1"/>
    <property type="molecule type" value="Genomic_DNA"/>
</dbReference>
<comment type="caution">
    <text evidence="1">The sequence shown here is derived from an EMBL/GenBank/DDBJ whole genome shotgun (WGS) entry which is preliminary data.</text>
</comment>
<proteinExistence type="predicted"/>
<dbReference type="Proteomes" id="UP001208534">
    <property type="component" value="Unassembled WGS sequence"/>
</dbReference>
<reference evidence="1" key="1">
    <citation type="submission" date="2021-06" db="EMBL/GenBank/DDBJ databases">
        <title>Propagation of a rapidly emergent carbapenem-resistant Acinetobacter baumannii lineage by various extra-hospital transmission networks.</title>
        <authorList>
            <person name="Calix J."/>
        </authorList>
    </citation>
    <scope>NUCLEOTIDE SEQUENCE</scope>
    <source>
        <strain evidence="1">WU_MDCI_Aw63</strain>
    </source>
</reference>
<dbReference type="AlphaFoldDB" id="A0AAW5R8F0"/>
<protein>
    <recommendedName>
        <fullName evidence="3">Phage portal protein</fullName>
    </recommendedName>
</protein>
<organism evidence="1 2">
    <name type="scientific">Acinetobacter junii</name>
    <dbReference type="NCBI Taxonomy" id="40215"/>
    <lineage>
        <taxon>Bacteria</taxon>
        <taxon>Pseudomonadati</taxon>
        <taxon>Pseudomonadota</taxon>
        <taxon>Gammaproteobacteria</taxon>
        <taxon>Moraxellales</taxon>
        <taxon>Moraxellaceae</taxon>
        <taxon>Acinetobacter</taxon>
    </lineage>
</organism>
<sequence length="514" mass="57394">MAASDILSLLLGTNANSIPQQVVDANQEVMAQMYDSVAPFSLGTHTTQENKKRTRKEILTKWEQMLKFAPVAEGIGIHVMAALGGDTHTGQQIFITPTERLRGELGKTEKAQLEKLQKRIKPIETVINKYITKLCSEGISFGDAYARVYGKKGVGVTDLLSNEYTYAPQIQAFEQGSKTVAYFALNPKNWSKVMTKLNHTQMVRMKLPRIQNVPQFDPVEASLISQMLEGDNPEELPILPAQVGGSFLYSIEKTYDDVILALTTMNSQQVADAVNQMFLTLNMAGMPPAQRDAYIRGLEGMLKDHEKFVKNAMEGGEGIWNTKYHVLPTWDEKQILNPVGDIKGQRNSPVNIETFMINVRLLMGGIGLDPSMVGWADMLTGGIGDGAAFHTSSQIMRRSMYIRQSVVQLVNDLMHIDWGYCYNEQFEAGELDYPWQIEFSSTQSAAVTEENTNKQTQMNTSLLKIQVINSLKESDLSEETMQYILEKDAGFNYDDSCRIAADIAKSRLNGQGEQ</sequence>